<reference evidence="2" key="2">
    <citation type="journal article" date="2015" name="Fish Shellfish Immunol.">
        <title>Early steps in the European eel (Anguilla anguilla)-Vibrio vulnificus interaction in the gills: Role of the RtxA13 toxin.</title>
        <authorList>
            <person name="Callol A."/>
            <person name="Pajuelo D."/>
            <person name="Ebbesson L."/>
            <person name="Teles M."/>
            <person name="MacKenzie S."/>
            <person name="Amaro C."/>
        </authorList>
    </citation>
    <scope>NUCLEOTIDE SEQUENCE</scope>
</reference>
<accession>A0A0E9Q2I4</accession>
<feature type="region of interest" description="Disordered" evidence="1">
    <location>
        <begin position="1"/>
        <end position="34"/>
    </location>
</feature>
<name>A0A0E9Q2I4_ANGAN</name>
<dbReference type="AlphaFoldDB" id="A0A0E9Q2I4"/>
<evidence type="ECO:0000256" key="1">
    <source>
        <dbReference type="SAM" id="MobiDB-lite"/>
    </source>
</evidence>
<dbReference type="EMBL" id="GBXM01097623">
    <property type="protein sequence ID" value="JAH10954.1"/>
    <property type="molecule type" value="Transcribed_RNA"/>
</dbReference>
<proteinExistence type="predicted"/>
<protein>
    <submittedName>
        <fullName evidence="2">Uncharacterized protein</fullName>
    </submittedName>
</protein>
<evidence type="ECO:0000313" key="2">
    <source>
        <dbReference type="EMBL" id="JAH10954.1"/>
    </source>
</evidence>
<sequence>MSGWPGEKWPESKTYGRTRFSGSKWRGHSCSEVC</sequence>
<reference evidence="2" key="1">
    <citation type="submission" date="2014-11" db="EMBL/GenBank/DDBJ databases">
        <authorList>
            <person name="Amaro Gonzalez C."/>
        </authorList>
    </citation>
    <scope>NUCLEOTIDE SEQUENCE</scope>
</reference>
<organism evidence="2">
    <name type="scientific">Anguilla anguilla</name>
    <name type="common">European freshwater eel</name>
    <name type="synonym">Muraena anguilla</name>
    <dbReference type="NCBI Taxonomy" id="7936"/>
    <lineage>
        <taxon>Eukaryota</taxon>
        <taxon>Metazoa</taxon>
        <taxon>Chordata</taxon>
        <taxon>Craniata</taxon>
        <taxon>Vertebrata</taxon>
        <taxon>Euteleostomi</taxon>
        <taxon>Actinopterygii</taxon>
        <taxon>Neopterygii</taxon>
        <taxon>Teleostei</taxon>
        <taxon>Anguilliformes</taxon>
        <taxon>Anguillidae</taxon>
        <taxon>Anguilla</taxon>
    </lineage>
</organism>